<dbReference type="GO" id="GO:0009190">
    <property type="term" value="P:cyclic nucleotide biosynthetic process"/>
    <property type="evidence" value="ECO:0007669"/>
    <property type="project" value="InterPro"/>
</dbReference>
<dbReference type="Pfam" id="PF00481">
    <property type="entry name" value="PP2C"/>
    <property type="match status" value="1"/>
</dbReference>
<feature type="compositionally biased region" description="Basic residues" evidence="4">
    <location>
        <begin position="181"/>
        <end position="192"/>
    </location>
</feature>
<dbReference type="SMART" id="SM00369">
    <property type="entry name" value="LRR_TYP"/>
    <property type="match status" value="9"/>
</dbReference>
<dbReference type="GO" id="GO:0005737">
    <property type="term" value="C:cytoplasm"/>
    <property type="evidence" value="ECO:0007669"/>
    <property type="project" value="TreeGrafter"/>
</dbReference>
<evidence type="ECO:0000259" key="6">
    <source>
        <dbReference type="PROSITE" id="PS51746"/>
    </source>
</evidence>
<dbReference type="InterPro" id="IPR001054">
    <property type="entry name" value="A/G_cyclase"/>
</dbReference>
<dbReference type="GO" id="GO:0035556">
    <property type="term" value="P:intracellular signal transduction"/>
    <property type="evidence" value="ECO:0007669"/>
    <property type="project" value="InterPro"/>
</dbReference>
<dbReference type="OrthoDB" id="2021138at2759"/>
<dbReference type="EMBL" id="KN817566">
    <property type="protein sequence ID" value="KJA20549.1"/>
    <property type="molecule type" value="Genomic_DNA"/>
</dbReference>
<dbReference type="CDD" id="cd07302">
    <property type="entry name" value="CHD"/>
    <property type="match status" value="1"/>
</dbReference>
<keyword evidence="3" id="KW-0677">Repeat</keyword>
<gene>
    <name evidence="7" type="ORF">HYPSUDRAFT_43042</name>
</gene>
<feature type="region of interest" description="Disordered" evidence="4">
    <location>
        <begin position="315"/>
        <end position="342"/>
    </location>
</feature>
<keyword evidence="8" id="KW-1185">Reference proteome</keyword>
<dbReference type="InterPro" id="IPR032675">
    <property type="entry name" value="LRR_dom_sf"/>
</dbReference>
<keyword evidence="2" id="KW-0479">Metal-binding</keyword>
<dbReference type="OMA" id="CLICLYD"/>
<dbReference type="PROSITE" id="PS51746">
    <property type="entry name" value="PPM_2"/>
    <property type="match status" value="1"/>
</dbReference>
<dbReference type="SUPFAM" id="SSF81606">
    <property type="entry name" value="PP2C-like"/>
    <property type="match status" value="1"/>
</dbReference>
<dbReference type="Pfam" id="PF23598">
    <property type="entry name" value="LRR_14"/>
    <property type="match status" value="1"/>
</dbReference>
<accession>A0A0D2NP18</accession>
<dbReference type="Gene3D" id="3.30.70.1230">
    <property type="entry name" value="Nucleotide cyclase"/>
    <property type="match status" value="1"/>
</dbReference>
<dbReference type="Pfam" id="PF23010">
    <property type="entry name" value="RA_3"/>
    <property type="match status" value="1"/>
</dbReference>
<dbReference type="PROSITE" id="PS50125">
    <property type="entry name" value="GUANYLATE_CYCLASE_2"/>
    <property type="match status" value="1"/>
</dbReference>
<reference evidence="8" key="1">
    <citation type="submission" date="2014-04" db="EMBL/GenBank/DDBJ databases">
        <title>Evolutionary Origins and Diversification of the Mycorrhizal Mutualists.</title>
        <authorList>
            <consortium name="DOE Joint Genome Institute"/>
            <consortium name="Mycorrhizal Genomics Consortium"/>
            <person name="Kohler A."/>
            <person name="Kuo A."/>
            <person name="Nagy L.G."/>
            <person name="Floudas D."/>
            <person name="Copeland A."/>
            <person name="Barry K.W."/>
            <person name="Cichocki N."/>
            <person name="Veneault-Fourrey C."/>
            <person name="LaButti K."/>
            <person name="Lindquist E.A."/>
            <person name="Lipzen A."/>
            <person name="Lundell T."/>
            <person name="Morin E."/>
            <person name="Murat C."/>
            <person name="Riley R."/>
            <person name="Ohm R."/>
            <person name="Sun H."/>
            <person name="Tunlid A."/>
            <person name="Henrissat B."/>
            <person name="Grigoriev I.V."/>
            <person name="Hibbett D.S."/>
            <person name="Martin F."/>
        </authorList>
    </citation>
    <scope>NUCLEOTIDE SEQUENCE [LARGE SCALE GENOMIC DNA]</scope>
    <source>
        <strain evidence="8">FD-334 SS-4</strain>
    </source>
</reference>
<keyword evidence="1" id="KW-0433">Leucine-rich repeat</keyword>
<evidence type="ECO:0000259" key="5">
    <source>
        <dbReference type="PROSITE" id="PS50125"/>
    </source>
</evidence>
<dbReference type="InterPro" id="IPR001611">
    <property type="entry name" value="Leu-rich_rpt"/>
</dbReference>
<sequence length="1801" mass="200145">MERPKWKPTDSNGLPQFAVDTQWAMPIEDFSIGAEDDMPPIPPPKPGPKGLQPHAASRKFGASLTSLVSSFSRASAGSATIVAPSVDIRYDDTDSFRGLSISSSSTHSREIRKQKSSTFLAKLRPQPSKQHMRSESADNSEHPSLRPPIPPLPPPQYNNSIFNLSTPTIASMPSTIKNKRSMVLKKASHSKHAPPPPPKDDPFEEFKASGIIDISELNEVEGFVNLNRASPGGERIGGSRDTDIHPTFSDPFWSGPSSPDRQQWQVVRKTSNPIPPDSAGLPSSEHTSASNWHVPPSWSVVQKPSEELAGLEAYDASESDDDGVAADDRIFDGHPARKPSITPAATISPARESRGTLGNFPSQPEYRVMLYLPSGREHLAQIGPETTVASLTASVTASVLREIEQERKMKGDNNQKVDSQKVDTFDNCIQLYLKEQMRERMLGPNEKPAAILKLRMEQAGYTVEDGMHLLNPDNLHILLKFVYKAQVLAGEGNINLETYDVVNLSGYSLRTIPPIVHKNAEQIVTLKLSRNPMLEIPLDFIQSCLVLSSLQLTHMYMKQVPESVQYCLSLHSLNISSNAIRDLENTNLTGIPKLLSVEAQNNRLTGLPSHFGRLRALTHLNISNNKFRAFPLVLTEIISLRTLDISFNMITELPAQIGLMVALKTFLIIGNQVSRFPEEMSGLVNLRTLDVRRNNISDLSIACRLPNIQIISADHNGVRALDLALGPKMTTLVASHNEITQLSIAPGPLGSPSYTLRLLDLSYAKLSSIDNLALGQLSSLRILKLDHNSIRSIPDSLGDLKWLESLSCSDNKLDALPTTLGHLQKLEALDAHNNNITELPRSLWSCASLIKINLTSNFIATWPELPLASNTQTSPVDGASPRSATSSSRASQSLPSLAYSLERLYIGENRLTDHAILPVMIFKELRVLNMSFNQIHDLPANYFRNMVHLEELYLSGNKLLSIPVEDLPRLKRLSTLFLNGNRLQTLPQELGQVKSLRILDVGSNQLKYNINNWEFDWNWNSNANLKYLNLSGNDRFQIKAPLSSVRMSRGFSHQPTSMMTGFKSLMQLRVLGLMDVTITTASNDAIDIPDENADRRVRTSLSTVCKMGYGISDSLGKNDHLTMLDLAYEIPGPQDEAIFGIFGRTHPPHGLQRGSSPNLLTKYLHDNFVKVFKAQLRDVNSLQAKNNLPRSMWSKEGIPKALIWTFLKLNQDFCEFAIIPARKNSQPNTASIAETPYFRTGVAAVVVYLLGRTLYAANVGDALAVVSRQGVCHEISRKHHPFDRSETSRIRSAEGYISPTGQVNDEVKVSRAFGYYHLFPPINACPDVFTYDLTDMDEFVIIANRGLWDFIPYQTAVDIVRNVPRNPMLAAQKLRDFAISYGADGSTMIMVVWVADLFNTTTPEPILDYRRTRPDDVHDRNIKFLAHEIPAPIGHVTLVFTDIRNSTHLWEVNPGMTTAMRLHNTLLRRQLRFCGGYEVKTEGDSFMCSFPTALAAVWWCLTVQVQLLHESWPLEILECEDGKPIVDERGNLIARGLSVRMGIHSGTPLCEPDLITHRMDYFGPMVNRSARIESSALGGQIACSQDIVNEISANIPEVNEATEDTKQQNQVAVEAIRKLGVTIVRVGEVKLKGIELPEVLSILYPSGLQARHDLKEDPVDLTASGSRVQFSAAQLEELGILCLRIEALSTGRTFKPISERKAIVISDTTEQQEQDDPKFLYCDPKLLIPPISDRSSDAELMHVLDSLVLRIVNAINSLSERVKKPKPPPRRSQQSIMSTLKLDGKLDAKTLQYISRILELC</sequence>
<feature type="region of interest" description="Disordered" evidence="4">
    <location>
        <begin position="181"/>
        <end position="205"/>
    </location>
</feature>
<feature type="compositionally biased region" description="Basic and acidic residues" evidence="4">
    <location>
        <begin position="326"/>
        <end position="335"/>
    </location>
</feature>
<dbReference type="InterPro" id="IPR050216">
    <property type="entry name" value="LRR_domain-containing"/>
</dbReference>
<dbReference type="CDD" id="cd00143">
    <property type="entry name" value="PP2Cc"/>
    <property type="match status" value="1"/>
</dbReference>
<dbReference type="SMART" id="SM00364">
    <property type="entry name" value="LRR_BAC"/>
    <property type="match status" value="12"/>
</dbReference>
<feature type="region of interest" description="Disordered" evidence="4">
    <location>
        <begin position="228"/>
        <end position="292"/>
    </location>
</feature>
<dbReference type="STRING" id="945553.A0A0D2NP18"/>
<feature type="region of interest" description="Disordered" evidence="4">
    <location>
        <begin position="96"/>
        <end position="163"/>
    </location>
</feature>
<feature type="domain" description="PPM-type phosphatase" evidence="6">
    <location>
        <begin position="1108"/>
        <end position="1394"/>
    </location>
</feature>
<proteinExistence type="predicted"/>
<dbReference type="Pfam" id="PF00211">
    <property type="entry name" value="Guanylate_cyc"/>
    <property type="match status" value="1"/>
</dbReference>
<dbReference type="InterPro" id="IPR001932">
    <property type="entry name" value="PPM-type_phosphatase-like_dom"/>
</dbReference>
<protein>
    <recommendedName>
        <fullName evidence="9">Adenylate cyclase</fullName>
    </recommendedName>
</protein>
<dbReference type="PANTHER" id="PTHR48051:SF54">
    <property type="entry name" value="LEUCINE-RICH REPEAT-CONTAINING PROTEIN"/>
    <property type="match status" value="1"/>
</dbReference>
<dbReference type="Pfam" id="PF13855">
    <property type="entry name" value="LRR_8"/>
    <property type="match status" value="1"/>
</dbReference>
<dbReference type="SMART" id="SM00332">
    <property type="entry name" value="PP2Cc"/>
    <property type="match status" value="1"/>
</dbReference>
<dbReference type="Gene3D" id="3.80.10.10">
    <property type="entry name" value="Ribonuclease Inhibitor"/>
    <property type="match status" value="3"/>
</dbReference>
<evidence type="ECO:0000256" key="4">
    <source>
        <dbReference type="SAM" id="MobiDB-lite"/>
    </source>
</evidence>
<dbReference type="SUPFAM" id="SSF55073">
    <property type="entry name" value="Nucleotide cyclase"/>
    <property type="match status" value="1"/>
</dbReference>
<dbReference type="SUPFAM" id="SSF52058">
    <property type="entry name" value="L domain-like"/>
    <property type="match status" value="2"/>
</dbReference>
<dbReference type="InterPro" id="IPR036457">
    <property type="entry name" value="PPM-type-like_dom_sf"/>
</dbReference>
<evidence type="ECO:0008006" key="9">
    <source>
        <dbReference type="Google" id="ProtNLM"/>
    </source>
</evidence>
<dbReference type="Gene3D" id="3.60.40.10">
    <property type="entry name" value="PPM-type phosphatase domain"/>
    <property type="match status" value="1"/>
</dbReference>
<name>A0A0D2NP18_HYPSF</name>
<evidence type="ECO:0000313" key="7">
    <source>
        <dbReference type="EMBL" id="KJA20549.1"/>
    </source>
</evidence>
<feature type="compositionally biased region" description="Acidic residues" evidence="4">
    <location>
        <begin position="315"/>
        <end position="325"/>
    </location>
</feature>
<organism evidence="7 8">
    <name type="scientific">Hypholoma sublateritium (strain FD-334 SS-4)</name>
    <dbReference type="NCBI Taxonomy" id="945553"/>
    <lineage>
        <taxon>Eukaryota</taxon>
        <taxon>Fungi</taxon>
        <taxon>Dikarya</taxon>
        <taxon>Basidiomycota</taxon>
        <taxon>Agaricomycotina</taxon>
        <taxon>Agaricomycetes</taxon>
        <taxon>Agaricomycetidae</taxon>
        <taxon>Agaricales</taxon>
        <taxon>Agaricineae</taxon>
        <taxon>Strophariaceae</taxon>
        <taxon>Hypholoma</taxon>
    </lineage>
</organism>
<evidence type="ECO:0000256" key="2">
    <source>
        <dbReference type="ARBA" id="ARBA00022723"/>
    </source>
</evidence>
<feature type="compositionally biased region" description="Pro residues" evidence="4">
    <location>
        <begin position="145"/>
        <end position="156"/>
    </location>
</feature>
<evidence type="ECO:0000256" key="3">
    <source>
        <dbReference type="ARBA" id="ARBA00022737"/>
    </source>
</evidence>
<dbReference type="PANTHER" id="PTHR48051">
    <property type="match status" value="1"/>
</dbReference>
<dbReference type="InterPro" id="IPR003591">
    <property type="entry name" value="Leu-rich_rpt_typical-subtyp"/>
</dbReference>
<dbReference type="GO" id="GO:0046872">
    <property type="term" value="F:metal ion binding"/>
    <property type="evidence" value="ECO:0007669"/>
    <property type="project" value="UniProtKB-KW"/>
</dbReference>
<dbReference type="InterPro" id="IPR055414">
    <property type="entry name" value="LRR_R13L4/SHOC2-like"/>
</dbReference>
<dbReference type="InterPro" id="IPR055071">
    <property type="entry name" value="RA_PHLPP-like"/>
</dbReference>
<dbReference type="SMART" id="SM00044">
    <property type="entry name" value="CYCc"/>
    <property type="match status" value="1"/>
</dbReference>
<feature type="domain" description="Guanylate cyclase" evidence="5">
    <location>
        <begin position="1437"/>
        <end position="1573"/>
    </location>
</feature>
<evidence type="ECO:0000313" key="8">
    <source>
        <dbReference type="Proteomes" id="UP000054270"/>
    </source>
</evidence>
<evidence type="ECO:0000256" key="1">
    <source>
        <dbReference type="ARBA" id="ARBA00022614"/>
    </source>
</evidence>
<dbReference type="Proteomes" id="UP000054270">
    <property type="component" value="Unassembled WGS sequence"/>
</dbReference>
<dbReference type="PROSITE" id="PS51450">
    <property type="entry name" value="LRR"/>
    <property type="match status" value="7"/>
</dbReference>
<dbReference type="InterPro" id="IPR029787">
    <property type="entry name" value="Nucleotide_cyclase"/>
</dbReference>
<feature type="compositionally biased region" description="Polar residues" evidence="4">
    <location>
        <begin position="255"/>
        <end position="272"/>
    </location>
</feature>
<feature type="compositionally biased region" description="Basic and acidic residues" evidence="4">
    <location>
        <begin position="132"/>
        <end position="144"/>
    </location>
</feature>
<feature type="region of interest" description="Disordered" evidence="4">
    <location>
        <begin position="28"/>
        <end position="58"/>
    </location>
</feature>